<dbReference type="Proteomes" id="UP000887013">
    <property type="component" value="Unassembled WGS sequence"/>
</dbReference>
<organism evidence="1 2">
    <name type="scientific">Nephila pilipes</name>
    <name type="common">Giant wood spider</name>
    <name type="synonym">Nephila maculata</name>
    <dbReference type="NCBI Taxonomy" id="299642"/>
    <lineage>
        <taxon>Eukaryota</taxon>
        <taxon>Metazoa</taxon>
        <taxon>Ecdysozoa</taxon>
        <taxon>Arthropoda</taxon>
        <taxon>Chelicerata</taxon>
        <taxon>Arachnida</taxon>
        <taxon>Araneae</taxon>
        <taxon>Araneomorphae</taxon>
        <taxon>Entelegynae</taxon>
        <taxon>Araneoidea</taxon>
        <taxon>Nephilidae</taxon>
        <taxon>Nephila</taxon>
    </lineage>
</organism>
<gene>
    <name evidence="1" type="ORF">NPIL_281491</name>
</gene>
<dbReference type="AlphaFoldDB" id="A0A8X6N9D3"/>
<name>A0A8X6N9D3_NEPPI</name>
<accession>A0A8X6N9D3</accession>
<comment type="caution">
    <text evidence="1">The sequence shown here is derived from an EMBL/GenBank/DDBJ whole genome shotgun (WGS) entry which is preliminary data.</text>
</comment>
<evidence type="ECO:0000313" key="1">
    <source>
        <dbReference type="EMBL" id="GFT00888.1"/>
    </source>
</evidence>
<reference evidence="1" key="1">
    <citation type="submission" date="2020-08" db="EMBL/GenBank/DDBJ databases">
        <title>Multicomponent nature underlies the extraordinary mechanical properties of spider dragline silk.</title>
        <authorList>
            <person name="Kono N."/>
            <person name="Nakamura H."/>
            <person name="Mori M."/>
            <person name="Yoshida Y."/>
            <person name="Ohtoshi R."/>
            <person name="Malay A.D."/>
            <person name="Moran D.A.P."/>
            <person name="Tomita M."/>
            <person name="Numata K."/>
            <person name="Arakawa K."/>
        </authorList>
    </citation>
    <scope>NUCLEOTIDE SEQUENCE</scope>
</reference>
<sequence length="131" mass="14648">MMPLVFRRAAVTPLRHAAAVAMPIIRHTRYAAAQTLLCDARYAICCHGVMSPAATRYALPYIRCYAPRVRQPAHTCFCYAMPYGDVIYATRLHAMKECAERHGAALQSSSSARVKRYSDARCHIICCAYCC</sequence>
<evidence type="ECO:0000313" key="2">
    <source>
        <dbReference type="Proteomes" id="UP000887013"/>
    </source>
</evidence>
<keyword evidence="2" id="KW-1185">Reference proteome</keyword>
<dbReference type="EMBL" id="BMAW01101750">
    <property type="protein sequence ID" value="GFT00888.1"/>
    <property type="molecule type" value="Genomic_DNA"/>
</dbReference>
<protein>
    <submittedName>
        <fullName evidence="1">Uncharacterized protein</fullName>
    </submittedName>
</protein>
<proteinExistence type="predicted"/>